<evidence type="ECO:0000256" key="2">
    <source>
        <dbReference type="SAM" id="MobiDB-lite"/>
    </source>
</evidence>
<dbReference type="EMBL" id="QGDO01000002">
    <property type="protein sequence ID" value="PWJ42514.1"/>
    <property type="molecule type" value="Genomic_DNA"/>
</dbReference>
<dbReference type="InterPro" id="IPR050330">
    <property type="entry name" value="Bact_OuterMem_StrucFunc"/>
</dbReference>
<feature type="region of interest" description="Disordered" evidence="2">
    <location>
        <begin position="588"/>
        <end position="611"/>
    </location>
</feature>
<accession>A0A315ZCN6</accession>
<evidence type="ECO:0000259" key="3">
    <source>
        <dbReference type="PROSITE" id="PS51123"/>
    </source>
</evidence>
<dbReference type="PANTHER" id="PTHR30329">
    <property type="entry name" value="STATOR ELEMENT OF FLAGELLAR MOTOR COMPLEX"/>
    <property type="match status" value="1"/>
</dbReference>
<dbReference type="InterPro" id="IPR011659">
    <property type="entry name" value="WD40"/>
</dbReference>
<feature type="domain" description="OmpA-like" evidence="3">
    <location>
        <begin position="614"/>
        <end position="731"/>
    </location>
</feature>
<keyword evidence="1" id="KW-0472">Membrane</keyword>
<dbReference type="CDD" id="cd07185">
    <property type="entry name" value="OmpA_C-like"/>
    <property type="match status" value="1"/>
</dbReference>
<dbReference type="GO" id="GO:0016020">
    <property type="term" value="C:membrane"/>
    <property type="evidence" value="ECO:0007669"/>
    <property type="project" value="UniProtKB-UniRule"/>
</dbReference>
<dbReference type="Gene3D" id="3.30.1330.60">
    <property type="entry name" value="OmpA-like domain"/>
    <property type="match status" value="1"/>
</dbReference>
<dbReference type="SUPFAM" id="SSF103088">
    <property type="entry name" value="OmpA-like"/>
    <property type="match status" value="1"/>
</dbReference>
<dbReference type="InterPro" id="IPR036737">
    <property type="entry name" value="OmpA-like_sf"/>
</dbReference>
<organism evidence="4 5">
    <name type="scientific">Sediminitomix flava</name>
    <dbReference type="NCBI Taxonomy" id="379075"/>
    <lineage>
        <taxon>Bacteria</taxon>
        <taxon>Pseudomonadati</taxon>
        <taxon>Bacteroidota</taxon>
        <taxon>Cytophagia</taxon>
        <taxon>Cytophagales</taxon>
        <taxon>Flammeovirgaceae</taxon>
        <taxon>Sediminitomix</taxon>
    </lineage>
</organism>
<dbReference type="OrthoDB" id="1490539at2"/>
<keyword evidence="5" id="KW-1185">Reference proteome</keyword>
<dbReference type="PANTHER" id="PTHR30329:SF21">
    <property type="entry name" value="LIPOPROTEIN YIAD-RELATED"/>
    <property type="match status" value="1"/>
</dbReference>
<evidence type="ECO:0000313" key="4">
    <source>
        <dbReference type="EMBL" id="PWJ42514.1"/>
    </source>
</evidence>
<dbReference type="RefSeq" id="WP_109616657.1">
    <property type="nucleotide sequence ID" value="NZ_QGDO01000002.1"/>
</dbReference>
<evidence type="ECO:0000256" key="1">
    <source>
        <dbReference type="PROSITE-ProRule" id="PRU00473"/>
    </source>
</evidence>
<dbReference type="SUPFAM" id="SSF89372">
    <property type="entry name" value="Fucose-specific lectin"/>
    <property type="match status" value="1"/>
</dbReference>
<dbReference type="Pfam" id="PF07676">
    <property type="entry name" value="PD40"/>
    <property type="match status" value="2"/>
</dbReference>
<gene>
    <name evidence="4" type="ORF">BC781_10256</name>
</gene>
<dbReference type="Pfam" id="PF00691">
    <property type="entry name" value="OmpA"/>
    <property type="match status" value="1"/>
</dbReference>
<dbReference type="PROSITE" id="PS51123">
    <property type="entry name" value="OMPA_2"/>
    <property type="match status" value="1"/>
</dbReference>
<protein>
    <submittedName>
        <fullName evidence="4">Outer membrane protein OmpA-like peptidoglycan-associated protein</fullName>
    </submittedName>
</protein>
<evidence type="ECO:0000313" key="5">
    <source>
        <dbReference type="Proteomes" id="UP000245535"/>
    </source>
</evidence>
<comment type="caution">
    <text evidence="4">The sequence shown here is derived from an EMBL/GenBank/DDBJ whole genome shotgun (WGS) entry which is preliminary data.</text>
</comment>
<dbReference type="InterPro" id="IPR006665">
    <property type="entry name" value="OmpA-like"/>
</dbReference>
<sequence>MMYQLFKKYILFALVLICTQTELFAQQILWANKILEKSSEMKDHPVSAILKAPDAFQEDLSRGNMWMPSPSDENPSVKIEFSEEFDINQLIVSPNLPPGAISNITIYNKDGNGTDVSSFDYKSLAEKGFGSVVFNTETQNVKAVKVEFLQEKKKLIYIDAIGITNFKNEPIFSSTQYIPTSADITLTKLDHMVNSNSHEVQSFVSQDGNHIYFLRRNHPLNTGGVTDKGDIWESYKDPDTGLWGSSSKLPEPINTRGINILSGVSEKDGERALLLGNHYGKLNSHEGFSIAKNVDDKWEEPLPIKIKDYYNYAEHANFFMSFDQQILIMSIETDFSKGKSDLYVSFRTKKGWSKPKNLGREINSKEEEITPFLLADNKTLFFSSDGHEGLGGKDIFVSYRLDDKWGRWTKPKNLGDIINSELDESDFSMSLDKEQMLFTRSEEQEKGDLFEARLSTHIFHHKIPLQLSDTLFYDSTQTIYYVYEQEITKEKTIITPIINPDVFPEMPSAIELFEGKVFVKGSSKPLDMVLVNSKGVNGIHTIPDPSKRNNTNTVENHIAAKKEEVKEEFQNIEIEENTSEIKESIKHEEQKMDELASNEVSTEPSSVDLEENKKSLTPDELLHNLYFSINDVALDNESITELLKMINFLKKHQDVTLEIAGHTDNLEYKKKGFSLSQKRAKTVANYLKENGISEERIISKGYGAKLPIASNDDEEGGREVNRRVEFYITNK</sequence>
<proteinExistence type="predicted"/>
<name>A0A315ZCN6_SEDFL</name>
<dbReference type="AlphaFoldDB" id="A0A315ZCN6"/>
<dbReference type="Proteomes" id="UP000245535">
    <property type="component" value="Unassembled WGS sequence"/>
</dbReference>
<reference evidence="4 5" key="1">
    <citation type="submission" date="2018-03" db="EMBL/GenBank/DDBJ databases">
        <title>Genomic Encyclopedia of Archaeal and Bacterial Type Strains, Phase II (KMG-II): from individual species to whole genera.</title>
        <authorList>
            <person name="Goeker M."/>
        </authorList>
    </citation>
    <scope>NUCLEOTIDE SEQUENCE [LARGE SCALE GENOMIC DNA]</scope>
    <source>
        <strain evidence="4 5">DSM 28229</strain>
    </source>
</reference>